<evidence type="ECO:0000256" key="1">
    <source>
        <dbReference type="SAM" id="MobiDB-lite"/>
    </source>
</evidence>
<sequence>MSLINCTVGKFVRFCSALRGTGNNEYHWQYPPPSVSVFLKKTVHKLPVYFSEWQSFKEGDRNNSNCGGKGSNARRERKKLQKEPKLELFSRQRKKDSEREV</sequence>
<evidence type="ECO:0000313" key="2">
    <source>
        <dbReference type="EMBL" id="KAK7485451.1"/>
    </source>
</evidence>
<protein>
    <submittedName>
        <fullName evidence="2">Uncharacterized protein</fullName>
    </submittedName>
</protein>
<reference evidence="2 3" key="1">
    <citation type="journal article" date="2023" name="Sci. Data">
        <title>Genome assembly of the Korean intertidal mud-creeper Batillaria attramentaria.</title>
        <authorList>
            <person name="Patra A.K."/>
            <person name="Ho P.T."/>
            <person name="Jun S."/>
            <person name="Lee S.J."/>
            <person name="Kim Y."/>
            <person name="Won Y.J."/>
        </authorList>
    </citation>
    <scope>NUCLEOTIDE SEQUENCE [LARGE SCALE GENOMIC DNA]</scope>
    <source>
        <strain evidence="2">Wonlab-2016</strain>
    </source>
</reference>
<dbReference type="EMBL" id="JACVVK020000194">
    <property type="protein sequence ID" value="KAK7485451.1"/>
    <property type="molecule type" value="Genomic_DNA"/>
</dbReference>
<keyword evidence="3" id="KW-1185">Reference proteome</keyword>
<proteinExistence type="predicted"/>
<dbReference type="AlphaFoldDB" id="A0ABD0KEJ9"/>
<dbReference type="Proteomes" id="UP001519460">
    <property type="component" value="Unassembled WGS sequence"/>
</dbReference>
<gene>
    <name evidence="2" type="ORF">BaRGS_00023261</name>
</gene>
<evidence type="ECO:0000313" key="3">
    <source>
        <dbReference type="Proteomes" id="UP001519460"/>
    </source>
</evidence>
<feature type="compositionally biased region" description="Basic and acidic residues" evidence="1">
    <location>
        <begin position="81"/>
        <end position="101"/>
    </location>
</feature>
<organism evidence="2 3">
    <name type="scientific">Batillaria attramentaria</name>
    <dbReference type="NCBI Taxonomy" id="370345"/>
    <lineage>
        <taxon>Eukaryota</taxon>
        <taxon>Metazoa</taxon>
        <taxon>Spiralia</taxon>
        <taxon>Lophotrochozoa</taxon>
        <taxon>Mollusca</taxon>
        <taxon>Gastropoda</taxon>
        <taxon>Caenogastropoda</taxon>
        <taxon>Sorbeoconcha</taxon>
        <taxon>Cerithioidea</taxon>
        <taxon>Batillariidae</taxon>
        <taxon>Batillaria</taxon>
    </lineage>
</organism>
<accession>A0ABD0KEJ9</accession>
<comment type="caution">
    <text evidence="2">The sequence shown here is derived from an EMBL/GenBank/DDBJ whole genome shotgun (WGS) entry which is preliminary data.</text>
</comment>
<feature type="region of interest" description="Disordered" evidence="1">
    <location>
        <begin position="58"/>
        <end position="101"/>
    </location>
</feature>
<name>A0ABD0KEJ9_9CAEN</name>